<sequence length="92" mass="10075">MVGNEPIEDFNISALPNDRVGAFDSIRPSNSSVPPIMLGFSPLETVLPKNILEMTTPSLSFISIPRSDMRISGPFEETIESLIKLNIPKTSD</sequence>
<organism evidence="1 2">
    <name type="scientific">Aspergillus cavernicola</name>
    <dbReference type="NCBI Taxonomy" id="176166"/>
    <lineage>
        <taxon>Eukaryota</taxon>
        <taxon>Fungi</taxon>
        <taxon>Dikarya</taxon>
        <taxon>Ascomycota</taxon>
        <taxon>Pezizomycotina</taxon>
        <taxon>Eurotiomycetes</taxon>
        <taxon>Eurotiomycetidae</taxon>
        <taxon>Eurotiales</taxon>
        <taxon>Aspergillaceae</taxon>
        <taxon>Aspergillus</taxon>
        <taxon>Aspergillus subgen. Nidulantes</taxon>
    </lineage>
</organism>
<name>A0ABR4HRV7_9EURO</name>
<dbReference type="Proteomes" id="UP001610335">
    <property type="component" value="Unassembled WGS sequence"/>
</dbReference>
<comment type="caution">
    <text evidence="1">The sequence shown here is derived from an EMBL/GenBank/DDBJ whole genome shotgun (WGS) entry which is preliminary data.</text>
</comment>
<accession>A0ABR4HRV7</accession>
<gene>
    <name evidence="1" type="ORF">BDW59DRAFT_165560</name>
</gene>
<keyword evidence="2" id="KW-1185">Reference proteome</keyword>
<dbReference type="EMBL" id="JBFXLS010000085">
    <property type="protein sequence ID" value="KAL2818228.1"/>
    <property type="molecule type" value="Genomic_DNA"/>
</dbReference>
<evidence type="ECO:0000313" key="1">
    <source>
        <dbReference type="EMBL" id="KAL2818228.1"/>
    </source>
</evidence>
<proteinExistence type="predicted"/>
<reference evidence="1 2" key="1">
    <citation type="submission" date="2024-07" db="EMBL/GenBank/DDBJ databases">
        <title>Section-level genome sequencing and comparative genomics of Aspergillus sections Usti and Cavernicolus.</title>
        <authorList>
            <consortium name="Lawrence Berkeley National Laboratory"/>
            <person name="Nybo J.L."/>
            <person name="Vesth T.C."/>
            <person name="Theobald S."/>
            <person name="Frisvad J.C."/>
            <person name="Larsen T.O."/>
            <person name="Kjaerboelling I."/>
            <person name="Rothschild-Mancinelli K."/>
            <person name="Lyhne E.K."/>
            <person name="Kogle M.E."/>
            <person name="Barry K."/>
            <person name="Clum A."/>
            <person name="Na H."/>
            <person name="Ledsgaard L."/>
            <person name="Lin J."/>
            <person name="Lipzen A."/>
            <person name="Kuo A."/>
            <person name="Riley R."/>
            <person name="Mondo S."/>
            <person name="LaButti K."/>
            <person name="Haridas S."/>
            <person name="Pangalinan J."/>
            <person name="Salamov A.A."/>
            <person name="Simmons B.A."/>
            <person name="Magnuson J.K."/>
            <person name="Chen J."/>
            <person name="Drula E."/>
            <person name="Henrissat B."/>
            <person name="Wiebenga A."/>
            <person name="Lubbers R.J."/>
            <person name="Gomes A.C."/>
            <person name="Makela M.R."/>
            <person name="Stajich J."/>
            <person name="Grigoriev I.V."/>
            <person name="Mortensen U.H."/>
            <person name="De vries R.P."/>
            <person name="Baker S.E."/>
            <person name="Andersen M.R."/>
        </authorList>
    </citation>
    <scope>NUCLEOTIDE SEQUENCE [LARGE SCALE GENOMIC DNA]</scope>
    <source>
        <strain evidence="1 2">CBS 600.67</strain>
    </source>
</reference>
<protein>
    <submittedName>
        <fullName evidence="1">Uncharacterized protein</fullName>
    </submittedName>
</protein>
<evidence type="ECO:0000313" key="2">
    <source>
        <dbReference type="Proteomes" id="UP001610335"/>
    </source>
</evidence>